<evidence type="ECO:0000313" key="4">
    <source>
        <dbReference type="Proteomes" id="UP000199370"/>
    </source>
</evidence>
<dbReference type="AlphaFoldDB" id="A0A1H0BAT0"/>
<dbReference type="OrthoDB" id="293768at2157"/>
<dbReference type="EMBL" id="FNIA01000036">
    <property type="protein sequence ID" value="SDN42727.1"/>
    <property type="molecule type" value="Genomic_DNA"/>
</dbReference>
<feature type="domain" description="Envelope protein N-terminal" evidence="2">
    <location>
        <begin position="45"/>
        <end position="334"/>
    </location>
</feature>
<keyword evidence="4" id="KW-1185">Reference proteome</keyword>
<organism evidence="3 4">
    <name type="scientific">Haloarchaeobius iranensis</name>
    <dbReference type="NCBI Taxonomy" id="996166"/>
    <lineage>
        <taxon>Archaea</taxon>
        <taxon>Methanobacteriati</taxon>
        <taxon>Methanobacteriota</taxon>
        <taxon>Stenosarchaea group</taxon>
        <taxon>Halobacteria</taxon>
        <taxon>Halobacteriales</taxon>
        <taxon>Halorubellaceae</taxon>
        <taxon>Haloarchaeobius</taxon>
    </lineage>
</organism>
<proteinExistence type="predicted"/>
<keyword evidence="1" id="KW-0472">Membrane</keyword>
<sequence>MKGRVMVMAFLLLSTALVGPVSASTTTPDSDNCDTVDLTVRLFNPFDDTSDCWVDVDEIRQGSKEQERADMLSRADTMDASEETVTNAFHNTLENARTVAWTKAEVAALKALENNSSQAETRVAARSAVEQYYSRMVHNLLEDREQRMEELAYLAATRDNLSLNSAALEQHHTDISTNDVSFSWDLVRDNPDTQVPLPNGSTMNISTFTMSYTDQRNGIDYSNVPVWFDYSHNNVNDPEQEIGYIKYYSTYDNRTTEAYNSSEFEALYDEMLSQNTQMLSNINETVNGLYGSYVRGELDIEEYRSVQATAMGWSPDLNSTGYSIYAVTALGQAGEEIPNLNLTGSMTIQTDEFTANNSTETLTGLMTGEPPSGDAWTVNTTYDPANANGSLMFHVSASNRSVELSEPFTLVGAEDQDGSEIQQVQMQRYNYRTSNFSELGDKLDRLIELRQEEQIRIEEASNGGGGGGGGIGWPGGGAGLGIGGGVVMIAIAAVLVGIGVKLYFEVMTP</sequence>
<dbReference type="RefSeq" id="WP_089736367.1">
    <property type="nucleotide sequence ID" value="NZ_FNIA01000036.1"/>
</dbReference>
<protein>
    <recommendedName>
        <fullName evidence="2">Envelope protein N-terminal domain-containing protein</fullName>
    </recommendedName>
</protein>
<feature type="transmembrane region" description="Helical" evidence="1">
    <location>
        <begin position="480"/>
        <end position="504"/>
    </location>
</feature>
<dbReference type="STRING" id="996166.SAMN05192554_13613"/>
<evidence type="ECO:0000313" key="3">
    <source>
        <dbReference type="EMBL" id="SDN42727.1"/>
    </source>
</evidence>
<evidence type="ECO:0000256" key="1">
    <source>
        <dbReference type="SAM" id="Phobius"/>
    </source>
</evidence>
<dbReference type="Pfam" id="PF26255">
    <property type="entry name" value="Viral_env_HRPV"/>
    <property type="match status" value="1"/>
</dbReference>
<reference evidence="3 4" key="1">
    <citation type="submission" date="2016-10" db="EMBL/GenBank/DDBJ databases">
        <authorList>
            <person name="de Groot N.N."/>
        </authorList>
    </citation>
    <scope>NUCLEOTIDE SEQUENCE [LARGE SCALE GENOMIC DNA]</scope>
    <source>
        <strain evidence="4">EB21,IBRC-M 10013,KCTC 4048</strain>
    </source>
</reference>
<gene>
    <name evidence="3" type="ORF">SAMN05192554_13613</name>
</gene>
<dbReference type="InterPro" id="IPR058677">
    <property type="entry name" value="ORF4_N"/>
</dbReference>
<evidence type="ECO:0000259" key="2">
    <source>
        <dbReference type="Pfam" id="PF26255"/>
    </source>
</evidence>
<accession>A0A1H0BAT0</accession>
<keyword evidence="1" id="KW-0812">Transmembrane</keyword>
<dbReference type="Proteomes" id="UP000199370">
    <property type="component" value="Unassembled WGS sequence"/>
</dbReference>
<keyword evidence="1" id="KW-1133">Transmembrane helix</keyword>
<name>A0A1H0BAT0_9EURY</name>